<sequence length="148" mass="16445">MQRSLSILVIIHGLNEYSGVVIAEGVLGDDNVFHHDSLQILGSVEGTSWTHLLFLYVYVQVSRCIVVGALFPLLRYFGYGLDWKERSSGRSLELTPETRTLDDDNSSIDATTKTPKQEGIPPCMFKSVIAASHPEFSSMLQQNLVNQS</sequence>
<evidence type="ECO:0000256" key="2">
    <source>
        <dbReference type="SAM" id="Phobius"/>
    </source>
</evidence>
<feature type="transmembrane region" description="Helical" evidence="2">
    <location>
        <begin position="53"/>
        <end position="77"/>
    </location>
</feature>
<reference evidence="3 4" key="1">
    <citation type="submission" date="2019-01" db="EMBL/GenBank/DDBJ databases">
        <title>Sequencing of cultivated peanut Arachis hypogaea provides insights into genome evolution and oil improvement.</title>
        <authorList>
            <person name="Chen X."/>
        </authorList>
    </citation>
    <scope>NUCLEOTIDE SEQUENCE [LARGE SCALE GENOMIC DNA]</scope>
    <source>
        <strain evidence="4">cv. Fuhuasheng</strain>
        <tissue evidence="3">Leaves</tissue>
    </source>
</reference>
<protein>
    <submittedName>
        <fullName evidence="3">Uncharacterized protein</fullName>
    </submittedName>
</protein>
<feature type="region of interest" description="Disordered" evidence="1">
    <location>
        <begin position="92"/>
        <end position="119"/>
    </location>
</feature>
<evidence type="ECO:0000313" key="4">
    <source>
        <dbReference type="Proteomes" id="UP000289738"/>
    </source>
</evidence>
<keyword evidence="2" id="KW-0472">Membrane</keyword>
<accession>A0A445ATG2</accession>
<comment type="caution">
    <text evidence="3">The sequence shown here is derived from an EMBL/GenBank/DDBJ whole genome shotgun (WGS) entry which is preliminary data.</text>
</comment>
<gene>
    <name evidence="3" type="ORF">Ahy_B01g054188</name>
</gene>
<name>A0A445ATG2_ARAHY</name>
<organism evidence="3 4">
    <name type="scientific">Arachis hypogaea</name>
    <name type="common">Peanut</name>
    <dbReference type="NCBI Taxonomy" id="3818"/>
    <lineage>
        <taxon>Eukaryota</taxon>
        <taxon>Viridiplantae</taxon>
        <taxon>Streptophyta</taxon>
        <taxon>Embryophyta</taxon>
        <taxon>Tracheophyta</taxon>
        <taxon>Spermatophyta</taxon>
        <taxon>Magnoliopsida</taxon>
        <taxon>eudicotyledons</taxon>
        <taxon>Gunneridae</taxon>
        <taxon>Pentapetalae</taxon>
        <taxon>rosids</taxon>
        <taxon>fabids</taxon>
        <taxon>Fabales</taxon>
        <taxon>Fabaceae</taxon>
        <taxon>Papilionoideae</taxon>
        <taxon>50 kb inversion clade</taxon>
        <taxon>dalbergioids sensu lato</taxon>
        <taxon>Dalbergieae</taxon>
        <taxon>Pterocarpus clade</taxon>
        <taxon>Arachis</taxon>
    </lineage>
</organism>
<proteinExistence type="predicted"/>
<evidence type="ECO:0000256" key="1">
    <source>
        <dbReference type="SAM" id="MobiDB-lite"/>
    </source>
</evidence>
<keyword evidence="4" id="KW-1185">Reference proteome</keyword>
<evidence type="ECO:0000313" key="3">
    <source>
        <dbReference type="EMBL" id="RYR29710.1"/>
    </source>
</evidence>
<dbReference type="EMBL" id="SDMP01000011">
    <property type="protein sequence ID" value="RYR29710.1"/>
    <property type="molecule type" value="Genomic_DNA"/>
</dbReference>
<keyword evidence="2" id="KW-1133">Transmembrane helix</keyword>
<dbReference type="Proteomes" id="UP000289738">
    <property type="component" value="Chromosome B01"/>
</dbReference>
<dbReference type="AlphaFoldDB" id="A0A445ATG2"/>
<dbReference type="STRING" id="3818.A0A445ATG2"/>
<keyword evidence="2" id="KW-0812">Transmembrane</keyword>